<dbReference type="EMBL" id="CYKH01001896">
    <property type="protein sequence ID" value="CUG91185.1"/>
    <property type="molecule type" value="Genomic_DNA"/>
</dbReference>
<organism evidence="2 3">
    <name type="scientific">Bodo saltans</name>
    <name type="common">Flagellated protozoan</name>
    <dbReference type="NCBI Taxonomy" id="75058"/>
    <lineage>
        <taxon>Eukaryota</taxon>
        <taxon>Discoba</taxon>
        <taxon>Euglenozoa</taxon>
        <taxon>Kinetoplastea</taxon>
        <taxon>Metakinetoplastina</taxon>
        <taxon>Eubodonida</taxon>
        <taxon>Bodonidae</taxon>
        <taxon>Bodo</taxon>
    </lineage>
</organism>
<evidence type="ECO:0008006" key="4">
    <source>
        <dbReference type="Google" id="ProtNLM"/>
    </source>
</evidence>
<feature type="chain" id="PRO_5006622699" description="Membrane-associated protein" evidence="1">
    <location>
        <begin position="25"/>
        <end position="468"/>
    </location>
</feature>
<protein>
    <recommendedName>
        <fullName evidence="4">Membrane-associated protein</fullName>
    </recommendedName>
</protein>
<evidence type="ECO:0000313" key="2">
    <source>
        <dbReference type="EMBL" id="CUG91185.1"/>
    </source>
</evidence>
<keyword evidence="1" id="KW-0732">Signal</keyword>
<accession>A0A0S4JPI0</accession>
<evidence type="ECO:0000256" key="1">
    <source>
        <dbReference type="SAM" id="SignalP"/>
    </source>
</evidence>
<dbReference type="VEuPathDB" id="TriTrypDB:BSAL_30625"/>
<evidence type="ECO:0000313" key="3">
    <source>
        <dbReference type="Proteomes" id="UP000051952"/>
    </source>
</evidence>
<reference evidence="3" key="1">
    <citation type="submission" date="2015-09" db="EMBL/GenBank/DDBJ databases">
        <authorList>
            <consortium name="Pathogen Informatics"/>
        </authorList>
    </citation>
    <scope>NUCLEOTIDE SEQUENCE [LARGE SCALE GENOMIC DNA]</scope>
    <source>
        <strain evidence="3">Lake Konstanz</strain>
    </source>
</reference>
<gene>
    <name evidence="2" type="ORF">BSAL_30625</name>
</gene>
<feature type="signal peptide" evidence="1">
    <location>
        <begin position="1"/>
        <end position="24"/>
    </location>
</feature>
<name>A0A0S4JPI0_BODSA</name>
<proteinExistence type="predicted"/>
<keyword evidence="3" id="KW-1185">Reference proteome</keyword>
<dbReference type="Proteomes" id="UP000051952">
    <property type="component" value="Unassembled WGS sequence"/>
</dbReference>
<sequence>MSALNTLHCVLVVVLAFAVRESLAQTQLKYAAGMGPNAPLGYTIASLHDLQTAEFSAQYNSVGLNFIQPFPAGVVCCVVSVAEGFLSIGPSDASSNYIEPFLNGVDTCTSNTQPYSTTFGVPNFSPGPYEGMWISDLTTKEQAALRVTGVAPTLCAVNSTVTPVVYKYTPQYEIRPYGPNYPAPNASEFTFASLADVQSADFQASYNATGGIYFTGSNNTNYCCLIRVANGGWLSYSATPKATAYSPLSLYTQDTNSWACNLQSNDQIHSLGTSFGGPTPDTVFDTLNASTTALFGTFVNNTQNWDGCGSNLPDSLTVFKRVTLPQYIVQIVGTGAAPIPANYAVASITDLQSVEFQNFYNAAGGLQMSAAVAPEFCCIVQVAEGAVGYNLANGISPVSVYSDNVVECATGMGAAQVFLGTAFGGPNSGTIYPTLNSTVTSLFGTFSLSSSTFCSGYTTSQTLLKLVA</sequence>
<dbReference type="AlphaFoldDB" id="A0A0S4JPI0"/>